<comment type="caution">
    <text evidence="1">The sequence shown here is derived from an EMBL/GenBank/DDBJ whole genome shotgun (WGS) entry which is preliminary data.</text>
</comment>
<reference evidence="1 2" key="1">
    <citation type="submission" date="2019-03" db="EMBL/GenBank/DDBJ databases">
        <title>Genomic Encyclopedia of Type Strains, Phase III (KMG-III): the genomes of soil and plant-associated and newly described type strains.</title>
        <authorList>
            <person name="Whitman W."/>
        </authorList>
    </citation>
    <scope>NUCLEOTIDE SEQUENCE [LARGE SCALE GENOMIC DNA]</scope>
    <source>
        <strain evidence="1 2">VKM Ac-2573</strain>
    </source>
</reference>
<dbReference type="GO" id="GO:0016787">
    <property type="term" value="F:hydrolase activity"/>
    <property type="evidence" value="ECO:0007669"/>
    <property type="project" value="UniProtKB-KW"/>
</dbReference>
<name>A0A4R8BVL1_9ACTN</name>
<dbReference type="SUPFAM" id="SSF53474">
    <property type="entry name" value="alpha/beta-Hydrolases"/>
    <property type="match status" value="1"/>
</dbReference>
<dbReference type="Gene3D" id="3.40.50.1820">
    <property type="entry name" value="alpha/beta hydrolase"/>
    <property type="match status" value="1"/>
</dbReference>
<organism evidence="1 2">
    <name type="scientific">Kribbella pratensis</name>
    <dbReference type="NCBI Taxonomy" id="2512112"/>
    <lineage>
        <taxon>Bacteria</taxon>
        <taxon>Bacillati</taxon>
        <taxon>Actinomycetota</taxon>
        <taxon>Actinomycetes</taxon>
        <taxon>Propionibacteriales</taxon>
        <taxon>Kribbellaceae</taxon>
        <taxon>Kribbella</taxon>
    </lineage>
</organism>
<dbReference type="OrthoDB" id="3366509at2"/>
<dbReference type="AlphaFoldDB" id="A0A4R8BVL1"/>
<evidence type="ECO:0000313" key="1">
    <source>
        <dbReference type="EMBL" id="TDW65832.1"/>
    </source>
</evidence>
<sequence>MRSPGVDLVRHPAGATDLVLLAHGGQEHSQADPNLWRPALLRMWPFASVASSVARDAGVGFLRYRYRGWNDGGDAALDLRSVLDELPPVISRVLLIGHSMGGRAVVAAGDHPRVAGVLALAPWLPGGEPLVAVRVPVTFVHGTDDTVTDPAGTTAYAERLRAAGATVTTYSLVGEGHAMLRRPKDWNRLVADFVRQTPTEGGSEQLPAVDAQVASAIGGIALARLLLPVKERFRVAR</sequence>
<protein>
    <submittedName>
        <fullName evidence="1">Alpha/beta hydrolase family protein</fullName>
    </submittedName>
</protein>
<evidence type="ECO:0000313" key="2">
    <source>
        <dbReference type="Proteomes" id="UP000295146"/>
    </source>
</evidence>
<accession>A0A4R8BVL1</accession>
<dbReference type="InterPro" id="IPR029058">
    <property type="entry name" value="AB_hydrolase_fold"/>
</dbReference>
<dbReference type="RefSeq" id="WP_134107299.1">
    <property type="nucleotide sequence ID" value="NZ_SODP01000003.1"/>
</dbReference>
<proteinExistence type="predicted"/>
<keyword evidence="2" id="KW-1185">Reference proteome</keyword>
<gene>
    <name evidence="1" type="ORF">EV653_5847</name>
</gene>
<dbReference type="EMBL" id="SODP01000003">
    <property type="protein sequence ID" value="TDW65832.1"/>
    <property type="molecule type" value="Genomic_DNA"/>
</dbReference>
<keyword evidence="1" id="KW-0378">Hydrolase</keyword>
<dbReference type="Proteomes" id="UP000295146">
    <property type="component" value="Unassembled WGS sequence"/>
</dbReference>